<dbReference type="AlphaFoldDB" id="A0A5B9R240"/>
<dbReference type="EMBL" id="CP042914">
    <property type="protein sequence ID" value="QEG40301.1"/>
    <property type="molecule type" value="Genomic_DNA"/>
</dbReference>
<reference evidence="1 2" key="1">
    <citation type="submission" date="2019-08" db="EMBL/GenBank/DDBJ databases">
        <title>Deep-cultivation of Planctomycetes and their phenomic and genomic characterization uncovers novel biology.</title>
        <authorList>
            <person name="Wiegand S."/>
            <person name="Jogler M."/>
            <person name="Boedeker C."/>
            <person name="Pinto D."/>
            <person name="Vollmers J."/>
            <person name="Rivas-Marin E."/>
            <person name="Kohn T."/>
            <person name="Peeters S.H."/>
            <person name="Heuer A."/>
            <person name="Rast P."/>
            <person name="Oberbeckmann S."/>
            <person name="Bunk B."/>
            <person name="Jeske O."/>
            <person name="Meyerdierks A."/>
            <person name="Storesund J.E."/>
            <person name="Kallscheuer N."/>
            <person name="Luecker S."/>
            <person name="Lage O.M."/>
            <person name="Pohl T."/>
            <person name="Merkel B.J."/>
            <person name="Hornburger P."/>
            <person name="Mueller R.-W."/>
            <person name="Bruemmer F."/>
            <person name="Labrenz M."/>
            <person name="Spormann A.M."/>
            <person name="Op den Camp H."/>
            <person name="Overmann J."/>
            <person name="Amann R."/>
            <person name="Jetten M.S.M."/>
            <person name="Mascher T."/>
            <person name="Medema M.H."/>
            <person name="Devos D.P."/>
            <person name="Kaster A.-K."/>
            <person name="Ovreas L."/>
            <person name="Rohde M."/>
            <person name="Galperin M.Y."/>
            <person name="Jogler C."/>
        </authorList>
    </citation>
    <scope>NUCLEOTIDE SEQUENCE [LARGE SCALE GENOMIC DNA]</scope>
    <source>
        <strain evidence="1 2">UC8</strain>
    </source>
</reference>
<gene>
    <name evidence="1" type="ORF">UC8_23080</name>
</gene>
<evidence type="ECO:0000313" key="2">
    <source>
        <dbReference type="Proteomes" id="UP000325286"/>
    </source>
</evidence>
<evidence type="ECO:0000313" key="1">
    <source>
        <dbReference type="EMBL" id="QEG40301.1"/>
    </source>
</evidence>
<sequence>MIPQLSPAEFLVSDRQGTATLFRRPLHARRGVVICHRSKPENVLGLHRFTFLLRLVDVPNAPEEFEAFVRSVILV</sequence>
<keyword evidence="2" id="KW-1185">Reference proteome</keyword>
<dbReference type="Proteomes" id="UP000325286">
    <property type="component" value="Chromosome"/>
</dbReference>
<organism evidence="1 2">
    <name type="scientific">Roseimaritima ulvae</name>
    <dbReference type="NCBI Taxonomy" id="980254"/>
    <lineage>
        <taxon>Bacteria</taxon>
        <taxon>Pseudomonadati</taxon>
        <taxon>Planctomycetota</taxon>
        <taxon>Planctomycetia</taxon>
        <taxon>Pirellulales</taxon>
        <taxon>Pirellulaceae</taxon>
        <taxon>Roseimaritima</taxon>
    </lineage>
</organism>
<dbReference type="KEGG" id="rul:UC8_23080"/>
<proteinExistence type="predicted"/>
<accession>A0A5B9R240</accession>
<protein>
    <submittedName>
        <fullName evidence="1">Uncharacterized protein</fullName>
    </submittedName>
</protein>
<name>A0A5B9R240_9BACT</name>